<evidence type="ECO:0000313" key="3">
    <source>
        <dbReference type="EMBL" id="QQV76094.1"/>
    </source>
</evidence>
<sequence length="100" mass="11179">MNWAGPGFVIAIIAISTIGWVATSWIRAKHGYPLENEWGGVSKWTGMDSGDERKIALLSSENERLTGQISRLEERIAVLERIATDPAERTAREIDALRDR</sequence>
<dbReference type="AlphaFoldDB" id="A0A974NSG7"/>
<keyword evidence="1" id="KW-0175">Coiled coil</keyword>
<dbReference type="RefSeq" id="WP_202090967.1">
    <property type="nucleotide sequence ID" value="NZ_CP061035.1"/>
</dbReference>
<evidence type="ECO:0000256" key="2">
    <source>
        <dbReference type="SAM" id="Phobius"/>
    </source>
</evidence>
<evidence type="ECO:0000256" key="1">
    <source>
        <dbReference type="SAM" id="Coils"/>
    </source>
</evidence>
<keyword evidence="2" id="KW-0812">Transmembrane</keyword>
<dbReference type="KEGG" id="sari:H5J25_11080"/>
<keyword evidence="2" id="KW-1133">Transmembrane helix</keyword>
<keyword evidence="4" id="KW-1185">Reference proteome</keyword>
<organism evidence="3 4">
    <name type="scientific">Sphingomonas aliaeris</name>
    <dbReference type="NCBI Taxonomy" id="2759526"/>
    <lineage>
        <taxon>Bacteria</taxon>
        <taxon>Pseudomonadati</taxon>
        <taxon>Pseudomonadota</taxon>
        <taxon>Alphaproteobacteria</taxon>
        <taxon>Sphingomonadales</taxon>
        <taxon>Sphingomonadaceae</taxon>
        <taxon>Sphingomonas</taxon>
    </lineage>
</organism>
<proteinExistence type="predicted"/>
<evidence type="ECO:0000313" key="4">
    <source>
        <dbReference type="Proteomes" id="UP000595894"/>
    </source>
</evidence>
<gene>
    <name evidence="3" type="ORF">H5J25_11080</name>
</gene>
<dbReference type="EMBL" id="CP061035">
    <property type="protein sequence ID" value="QQV76094.1"/>
    <property type="molecule type" value="Genomic_DNA"/>
</dbReference>
<reference evidence="4" key="1">
    <citation type="submission" date="2020-09" db="EMBL/GenBank/DDBJ databases">
        <title>Sphingomonas sp., a new species isolated from pork steak.</title>
        <authorList>
            <person name="Heidler von Heilborn D."/>
        </authorList>
    </citation>
    <scope>NUCLEOTIDE SEQUENCE [LARGE SCALE GENOMIC DNA]</scope>
</reference>
<accession>A0A974NSG7</accession>
<feature type="transmembrane region" description="Helical" evidence="2">
    <location>
        <begin position="6"/>
        <end position="26"/>
    </location>
</feature>
<keyword evidence="2" id="KW-0472">Membrane</keyword>
<feature type="coiled-coil region" evidence="1">
    <location>
        <begin position="55"/>
        <end position="82"/>
    </location>
</feature>
<protein>
    <submittedName>
        <fullName evidence="3">Uncharacterized protein</fullName>
    </submittedName>
</protein>
<dbReference type="Proteomes" id="UP000595894">
    <property type="component" value="Chromosome"/>
</dbReference>
<name>A0A974NSG7_9SPHN</name>